<organism evidence="3 4">
    <name type="scientific">Ophiocordyceps sinensis (strain Co18 / CGMCC 3.14243)</name>
    <name type="common">Yarsagumba caterpillar fungus</name>
    <name type="synonym">Hirsutella sinensis</name>
    <dbReference type="NCBI Taxonomy" id="911162"/>
    <lineage>
        <taxon>Eukaryota</taxon>
        <taxon>Fungi</taxon>
        <taxon>Dikarya</taxon>
        <taxon>Ascomycota</taxon>
        <taxon>Pezizomycotina</taxon>
        <taxon>Sordariomycetes</taxon>
        <taxon>Hypocreomycetidae</taxon>
        <taxon>Hypocreales</taxon>
        <taxon>Ophiocordycipitaceae</taxon>
        <taxon>Ophiocordyceps</taxon>
    </lineage>
</organism>
<evidence type="ECO:0000313" key="4">
    <source>
        <dbReference type="Proteomes" id="UP000019374"/>
    </source>
</evidence>
<keyword evidence="2" id="KW-0732">Signal</keyword>
<reference evidence="3 4" key="1">
    <citation type="journal article" date="2013" name="Chin. Sci. Bull.">
        <title>Genome survey uncovers the secrets of sex and lifestyle in caterpillar fungus.</title>
        <authorList>
            <person name="Hu X."/>
            <person name="Zhang Y."/>
            <person name="Xiao G."/>
            <person name="Zheng P."/>
            <person name="Xia Y."/>
            <person name="Zhang X."/>
            <person name="St Leger R.J."/>
            <person name="Liu X."/>
            <person name="Wang C."/>
        </authorList>
    </citation>
    <scope>NUCLEOTIDE SEQUENCE [LARGE SCALE GENOMIC DNA]</scope>
    <source>
        <strain evidence="4">Co18 / CGMCC 3.14243</strain>
        <tissue evidence="3">Fruit-body</tissue>
    </source>
</reference>
<dbReference type="AlphaFoldDB" id="T5AP81"/>
<feature type="region of interest" description="Disordered" evidence="1">
    <location>
        <begin position="529"/>
        <end position="558"/>
    </location>
</feature>
<dbReference type="EMBL" id="KE652205">
    <property type="protein sequence ID" value="EQL03547.1"/>
    <property type="molecule type" value="Genomic_DNA"/>
</dbReference>
<protein>
    <submittedName>
        <fullName evidence="3">Protein kinase-like domain protein</fullName>
    </submittedName>
</protein>
<keyword evidence="3" id="KW-0808">Transferase</keyword>
<evidence type="ECO:0000313" key="3">
    <source>
        <dbReference type="EMBL" id="EQL03547.1"/>
    </source>
</evidence>
<evidence type="ECO:0000256" key="1">
    <source>
        <dbReference type="SAM" id="MobiDB-lite"/>
    </source>
</evidence>
<proteinExistence type="predicted"/>
<feature type="compositionally biased region" description="Polar residues" evidence="1">
    <location>
        <begin position="540"/>
        <end position="558"/>
    </location>
</feature>
<sequence length="604" mass="61220">MKALSLGSLLLFGLAGAQTDAASPVPSCVVDCTDSLAKQLSPAERMQTLCHGVAGQRALFQCLVNSCHAHTYGSALGHVVSACSDLGVAISPLHPVEVLYATHAKRQVVPTQPGPVLPGPSTLYHTRTLTLNHHVSMGLECRTGADGIITLSVDVPDPGATPPPASKNVTTACTSSDAPASLVVSNTLAPAQSTACPCHGTDSSSIPSLQLMSATLLQGPTEQQTTTVPSPSSSLVITQLSAHPIGAQSENCNKTTTMANNVTVATSGAHLSPTVSSTAEGPCSNSSSVRTVLVVTASPSWSLSVADFSSRADDFSSTARVDPVTSGHETTSCSSASSSASPVQDFSSSASLAQVSASLLQVSASLRQVSANVTTAVFSGGPLRTNSATLSTLTTLTSLSTSGDPTTAPPTYTAPGLPEPPAYLSPLPAYSYNPVPAYGNPGVSASSSSFITQRLSTPTPSFGSAGIMGAHDTMTTSGAGSTLSSPYPVSYGQGPQPSSSLSHTPLPIQTVDNALFLWLDTASIRGANRHEEEKRAGDWASSTTPDKPSGLDATSTVSEPDHVASGIHMTPSLTTSGSRSLVPNLALVCAAAALALVAMGMTGR</sequence>
<dbReference type="OrthoDB" id="5421216at2759"/>
<accession>T5AP81</accession>
<name>T5AP81_OPHSC</name>
<evidence type="ECO:0000256" key="2">
    <source>
        <dbReference type="SAM" id="SignalP"/>
    </source>
</evidence>
<dbReference type="GO" id="GO:0016301">
    <property type="term" value="F:kinase activity"/>
    <property type="evidence" value="ECO:0007669"/>
    <property type="project" value="UniProtKB-KW"/>
</dbReference>
<feature type="region of interest" description="Disordered" evidence="1">
    <location>
        <begin position="316"/>
        <end position="340"/>
    </location>
</feature>
<dbReference type="HOGENOM" id="CLU_452050_0_0_1"/>
<feature type="chain" id="PRO_5004606132" evidence="2">
    <location>
        <begin position="18"/>
        <end position="604"/>
    </location>
</feature>
<gene>
    <name evidence="3" type="ORF">OCS_00739</name>
</gene>
<dbReference type="Proteomes" id="UP000019374">
    <property type="component" value="Unassembled WGS sequence"/>
</dbReference>
<feature type="signal peptide" evidence="2">
    <location>
        <begin position="1"/>
        <end position="17"/>
    </location>
</feature>
<keyword evidence="3" id="KW-0418">Kinase</keyword>
<dbReference type="eggNOG" id="ENOG502RNJR">
    <property type="taxonomic scope" value="Eukaryota"/>
</dbReference>